<protein>
    <submittedName>
        <fullName evidence="2">Uncharacterized protein</fullName>
    </submittedName>
</protein>
<dbReference type="SUPFAM" id="SSF53756">
    <property type="entry name" value="UDP-Glycosyltransferase/glycogen phosphorylase"/>
    <property type="match status" value="1"/>
</dbReference>
<organism evidence="1 2">
    <name type="scientific">Meloidogyne javanica</name>
    <name type="common">Root-knot nematode worm</name>
    <dbReference type="NCBI Taxonomy" id="6303"/>
    <lineage>
        <taxon>Eukaryota</taxon>
        <taxon>Metazoa</taxon>
        <taxon>Ecdysozoa</taxon>
        <taxon>Nematoda</taxon>
        <taxon>Chromadorea</taxon>
        <taxon>Rhabditida</taxon>
        <taxon>Tylenchina</taxon>
        <taxon>Tylenchomorpha</taxon>
        <taxon>Tylenchoidea</taxon>
        <taxon>Meloidogynidae</taxon>
        <taxon>Meloidogyninae</taxon>
        <taxon>Meloidogyne</taxon>
        <taxon>Meloidogyne incognita group</taxon>
    </lineage>
</organism>
<evidence type="ECO:0000313" key="2">
    <source>
        <dbReference type="WBParaSite" id="scaffold2287_cov155.g4595"/>
    </source>
</evidence>
<accession>A0A915LYJ1</accession>
<dbReference type="Proteomes" id="UP000887561">
    <property type="component" value="Unplaced"/>
</dbReference>
<name>A0A915LYJ1_MELJA</name>
<proteinExistence type="predicted"/>
<dbReference type="WBParaSite" id="scaffold2287_cov155.g4595">
    <property type="protein sequence ID" value="scaffold2287_cov155.g4595"/>
    <property type="gene ID" value="scaffold2287_cov155.g4595"/>
</dbReference>
<keyword evidence="1" id="KW-1185">Reference proteome</keyword>
<reference evidence="2" key="1">
    <citation type="submission" date="2022-11" db="UniProtKB">
        <authorList>
            <consortium name="WormBaseParasite"/>
        </authorList>
    </citation>
    <scope>IDENTIFICATION</scope>
</reference>
<dbReference type="AlphaFoldDB" id="A0A915LYJ1"/>
<sequence length="306" mass="35485">MIVYSKEIGTPIELNPMPNDLKIIEMYIDIKHLDPEKITNNRLLEAYNKFKFSKEYVVGIFEDLINNPQVKIGEEYIGILEWILQRNQQQNYSFGIADFTEMAGSFAVFEVLGIEKTFDVSPSIILPADFQFFGINIVKEIREGNTVIPALNFAKPGDWIFTQDGGCHFKLERFMRNLNEHKRQISSNKNYHFVNQHEYANFENCPKDDRIVYIGGILVEENEENLNLTSNKYEDASLVLVAFGTLNLNAGMTLYDVNFMLNKFTQCSDYQFKIKLPPGYNLPNTSNIEITDEFIEQQQILCKLYF</sequence>
<evidence type="ECO:0000313" key="1">
    <source>
        <dbReference type="Proteomes" id="UP000887561"/>
    </source>
</evidence>